<keyword evidence="5 6" id="KW-0234">DNA repair</keyword>
<evidence type="ECO:0000256" key="5">
    <source>
        <dbReference type="ARBA" id="ARBA00023204"/>
    </source>
</evidence>
<evidence type="ECO:0000313" key="8">
    <source>
        <dbReference type="Proteomes" id="UP000192939"/>
    </source>
</evidence>
<dbReference type="InterPro" id="IPR011335">
    <property type="entry name" value="Restrct_endonuc-II-like"/>
</dbReference>
<gene>
    <name evidence="7" type="ORF">SAMN02744124_02509</name>
</gene>
<reference evidence="7 8" key="1">
    <citation type="submission" date="2017-04" db="EMBL/GenBank/DDBJ databases">
        <authorList>
            <person name="Varghese N."/>
            <person name="Submissions S."/>
        </authorList>
    </citation>
    <scope>NUCLEOTIDE SEQUENCE [LARGE SCALE GENOMIC DNA]</scope>
    <source>
        <strain evidence="7 8">J12</strain>
    </source>
</reference>
<dbReference type="SUPFAM" id="SSF52980">
    <property type="entry name" value="Restriction endonuclease-like"/>
    <property type="match status" value="1"/>
</dbReference>
<keyword evidence="3 6" id="KW-0227">DNA damage</keyword>
<comment type="similarity">
    <text evidence="6">Belongs to the vsr family.</text>
</comment>
<comment type="function">
    <text evidence="6">May nick specific sequences that contain T:G mispairs resulting from m5C-deamination.</text>
</comment>
<organism evidence="7 8">
    <name type="scientific">Paenibacillus barengoltzii J12</name>
    <dbReference type="NCBI Taxonomy" id="935846"/>
    <lineage>
        <taxon>Bacteria</taxon>
        <taxon>Bacillati</taxon>
        <taxon>Bacillota</taxon>
        <taxon>Bacilli</taxon>
        <taxon>Bacillales</taxon>
        <taxon>Paenibacillaceae</taxon>
        <taxon>Paenibacillus</taxon>
    </lineage>
</organism>
<dbReference type="EC" id="3.1.-.-" evidence="6"/>
<sequence length="142" mass="17130">MADIVSRETRSRMMGNIRSISKLENLVAQRLWSMGIRYRRNVKGMMGRPDIAIKKYKIVIFIDSCFWHSCPIHQVIPKSNTQFWLEKFRVNRVRDDEVNQYYISRGWNLKRVWEHEFREDLDKATQHIYEFIAKCKAACKEE</sequence>
<protein>
    <recommendedName>
        <fullName evidence="6">Very short patch repair endonuclease</fullName>
        <ecNumber evidence="6">3.1.-.-</ecNumber>
    </recommendedName>
</protein>
<evidence type="ECO:0000256" key="2">
    <source>
        <dbReference type="ARBA" id="ARBA00022759"/>
    </source>
</evidence>
<dbReference type="NCBIfam" id="TIGR00632">
    <property type="entry name" value="vsr"/>
    <property type="match status" value="1"/>
</dbReference>
<dbReference type="Gene3D" id="3.40.960.10">
    <property type="entry name" value="VSR Endonuclease"/>
    <property type="match status" value="1"/>
</dbReference>
<dbReference type="InterPro" id="IPR004603">
    <property type="entry name" value="DNA_mismatch_endonuc_vsr"/>
</dbReference>
<dbReference type="CDD" id="cd00221">
    <property type="entry name" value="Vsr"/>
    <property type="match status" value="1"/>
</dbReference>
<dbReference type="PIRSF" id="PIRSF018267">
    <property type="entry name" value="VSR_endonuc"/>
    <property type="match status" value="1"/>
</dbReference>
<keyword evidence="2 6" id="KW-0255">Endonuclease</keyword>
<dbReference type="Proteomes" id="UP000192939">
    <property type="component" value="Unassembled WGS sequence"/>
</dbReference>
<evidence type="ECO:0000256" key="3">
    <source>
        <dbReference type="ARBA" id="ARBA00022763"/>
    </source>
</evidence>
<keyword evidence="4 6" id="KW-0378">Hydrolase</keyword>
<name>A0ABY1LYG7_9BACL</name>
<comment type="caution">
    <text evidence="7">The sequence shown here is derived from an EMBL/GenBank/DDBJ whole genome shotgun (WGS) entry which is preliminary data.</text>
</comment>
<keyword evidence="8" id="KW-1185">Reference proteome</keyword>
<dbReference type="GO" id="GO:0004519">
    <property type="term" value="F:endonuclease activity"/>
    <property type="evidence" value="ECO:0007669"/>
    <property type="project" value="UniProtKB-KW"/>
</dbReference>
<proteinExistence type="inferred from homology"/>
<dbReference type="Pfam" id="PF03852">
    <property type="entry name" value="Vsr"/>
    <property type="match status" value="1"/>
</dbReference>
<evidence type="ECO:0000313" key="7">
    <source>
        <dbReference type="EMBL" id="SMF33608.1"/>
    </source>
</evidence>
<evidence type="ECO:0000256" key="1">
    <source>
        <dbReference type="ARBA" id="ARBA00022722"/>
    </source>
</evidence>
<evidence type="ECO:0000256" key="4">
    <source>
        <dbReference type="ARBA" id="ARBA00022801"/>
    </source>
</evidence>
<dbReference type="EMBL" id="FXAE01000024">
    <property type="protein sequence ID" value="SMF33608.1"/>
    <property type="molecule type" value="Genomic_DNA"/>
</dbReference>
<dbReference type="RefSeq" id="WP_085279138.1">
    <property type="nucleotide sequence ID" value="NZ_FXAE01000024.1"/>
</dbReference>
<evidence type="ECO:0000256" key="6">
    <source>
        <dbReference type="PIRNR" id="PIRNR018267"/>
    </source>
</evidence>
<keyword evidence="1 6" id="KW-0540">Nuclease</keyword>
<accession>A0ABY1LYG7</accession>